<evidence type="ECO:0000256" key="5">
    <source>
        <dbReference type="ARBA" id="ARBA00023128"/>
    </source>
</evidence>
<accession>A0ABQ9G0K6</accession>
<feature type="region of interest" description="Disordered" evidence="6">
    <location>
        <begin position="20"/>
        <end position="44"/>
    </location>
</feature>
<keyword evidence="8" id="KW-1185">Reference proteome</keyword>
<dbReference type="EMBL" id="JARBDR010000018">
    <property type="protein sequence ID" value="KAJ8321941.1"/>
    <property type="molecule type" value="Genomic_DNA"/>
</dbReference>
<keyword evidence="5" id="KW-0496">Mitochondrion</keyword>
<gene>
    <name evidence="7" type="ORF">KUTeg_000412</name>
</gene>
<keyword evidence="4" id="KW-0175">Coiled coil</keyword>
<organism evidence="7 8">
    <name type="scientific">Tegillarca granosa</name>
    <name type="common">Malaysian cockle</name>
    <name type="synonym">Anadara granosa</name>
    <dbReference type="NCBI Taxonomy" id="220873"/>
    <lineage>
        <taxon>Eukaryota</taxon>
        <taxon>Metazoa</taxon>
        <taxon>Spiralia</taxon>
        <taxon>Lophotrochozoa</taxon>
        <taxon>Mollusca</taxon>
        <taxon>Bivalvia</taxon>
        <taxon>Autobranchia</taxon>
        <taxon>Pteriomorphia</taxon>
        <taxon>Arcoida</taxon>
        <taxon>Arcoidea</taxon>
        <taxon>Arcidae</taxon>
        <taxon>Tegillarca</taxon>
    </lineage>
</organism>
<evidence type="ECO:0000256" key="3">
    <source>
        <dbReference type="ARBA" id="ARBA00022946"/>
    </source>
</evidence>
<dbReference type="InterPro" id="IPR007648">
    <property type="entry name" value="ATPase_inhibitor_mt"/>
</dbReference>
<evidence type="ECO:0000313" key="7">
    <source>
        <dbReference type="EMBL" id="KAJ8321941.1"/>
    </source>
</evidence>
<evidence type="ECO:0000256" key="4">
    <source>
        <dbReference type="ARBA" id="ARBA00023054"/>
    </source>
</evidence>
<comment type="similarity">
    <text evidence="2">Belongs to the ATPase inhibitor family.</text>
</comment>
<name>A0ABQ9G0K6_TEGGR</name>
<comment type="subcellular location">
    <subcellularLocation>
        <location evidence="1">Mitochondrion</location>
    </subcellularLocation>
</comment>
<dbReference type="PANTHER" id="PTHR48417">
    <property type="entry name" value="ATP SYNTHASE F1 SUBUNIT EPSILON"/>
    <property type="match status" value="1"/>
</dbReference>
<dbReference type="SUPFAM" id="SSF64602">
    <property type="entry name" value="F1 ATPase inhibitor, IF1, C-terminal domain"/>
    <property type="match status" value="1"/>
</dbReference>
<comment type="caution">
    <text evidence="7">The sequence shown here is derived from an EMBL/GenBank/DDBJ whole genome shotgun (WGS) entry which is preliminary data.</text>
</comment>
<reference evidence="7 8" key="1">
    <citation type="submission" date="2022-12" db="EMBL/GenBank/DDBJ databases">
        <title>Chromosome-level genome of Tegillarca granosa.</title>
        <authorList>
            <person name="Kim J."/>
        </authorList>
    </citation>
    <scope>NUCLEOTIDE SEQUENCE [LARGE SCALE GENOMIC DNA]</scope>
    <source>
        <strain evidence="7">Teg-2019</strain>
        <tissue evidence="7">Adductor muscle</tissue>
    </source>
</reference>
<evidence type="ECO:0000256" key="6">
    <source>
        <dbReference type="SAM" id="MobiDB-lite"/>
    </source>
</evidence>
<feature type="compositionally biased region" description="Gly residues" evidence="6">
    <location>
        <begin position="25"/>
        <end position="37"/>
    </location>
</feature>
<dbReference type="Proteomes" id="UP001217089">
    <property type="component" value="Unassembled WGS sequence"/>
</dbReference>
<protein>
    <recommendedName>
        <fullName evidence="9">Mitochondrial ATPase inhibitor</fullName>
    </recommendedName>
</protein>
<dbReference type="Pfam" id="PF04568">
    <property type="entry name" value="IATP"/>
    <property type="match status" value="1"/>
</dbReference>
<evidence type="ECO:0000256" key="2">
    <source>
        <dbReference type="ARBA" id="ARBA00010901"/>
    </source>
</evidence>
<evidence type="ECO:0000313" key="8">
    <source>
        <dbReference type="Proteomes" id="UP001217089"/>
    </source>
</evidence>
<dbReference type="PANTHER" id="PTHR48417:SF1">
    <property type="entry name" value="ATP SYNTHASE F1 SUBUNIT EPSILON"/>
    <property type="match status" value="1"/>
</dbReference>
<evidence type="ECO:0008006" key="9">
    <source>
        <dbReference type="Google" id="ProtNLM"/>
    </source>
</evidence>
<evidence type="ECO:0000256" key="1">
    <source>
        <dbReference type="ARBA" id="ARBA00004173"/>
    </source>
</evidence>
<keyword evidence="3" id="KW-0809">Transit peptide</keyword>
<dbReference type="Gene3D" id="1.20.5.500">
    <property type="entry name" value="Single helix bin"/>
    <property type="match status" value="1"/>
</dbReference>
<proteinExistence type="inferred from homology"/>
<sequence>MALQLRHFSRTLRILGARSMSQGDWGSGAGKGGGTGGSVRDAGGAFGKMEAAHEEQYFRKLEAIERHKKKIGNLKKEEKKMLRCTSENNLVGTTIKI</sequence>